<dbReference type="Proteomes" id="UP000018817">
    <property type="component" value="Unassembled WGS sequence"/>
</dbReference>
<reference evidence="2" key="1">
    <citation type="submission" date="2011-12" db="EMBL/GenBank/DDBJ databases">
        <authorList>
            <consortium name="The Broad Institute Genome Sequencing Platform"/>
            <person name="Russ C."/>
            <person name="Tyler B."/>
            <person name="Panabieres F."/>
            <person name="Shan W."/>
            <person name="Tripathy S."/>
            <person name="Grunwald N."/>
            <person name="Machado M."/>
            <person name="Young S.K."/>
            <person name="Zeng Q."/>
            <person name="Gargeya S."/>
            <person name="Fitzgerald M."/>
            <person name="Haas B."/>
            <person name="Abouelleil A."/>
            <person name="Alvarado L."/>
            <person name="Arachchi H.M."/>
            <person name="Berlin A."/>
            <person name="Chapman S.B."/>
            <person name="Gearin G."/>
            <person name="Goldberg J."/>
            <person name="Griggs A."/>
            <person name="Gujja S."/>
            <person name="Hansen M."/>
            <person name="Heiman D."/>
            <person name="Howarth C."/>
            <person name="Larimer J."/>
            <person name="Lui A."/>
            <person name="MacDonald P.J.P."/>
            <person name="McCowen C."/>
            <person name="Montmayeur A."/>
            <person name="Murphy C."/>
            <person name="Neiman D."/>
            <person name="Pearson M."/>
            <person name="Priest M."/>
            <person name="Roberts A."/>
            <person name="Saif S."/>
            <person name="Shea T."/>
            <person name="Sisk P."/>
            <person name="Stolte C."/>
            <person name="Sykes S."/>
            <person name="Wortman J."/>
            <person name="Nusbaum C."/>
            <person name="Birren B."/>
        </authorList>
    </citation>
    <scope>NUCLEOTIDE SEQUENCE [LARGE SCALE GENOMIC DNA]</scope>
    <source>
        <strain evidence="2">INRA-310</strain>
    </source>
</reference>
<dbReference type="PANTHER" id="PTHR40866">
    <property type="entry name" value="BED-TYPE DOMAIN-CONTAINING PROTEIN"/>
    <property type="match status" value="1"/>
</dbReference>
<dbReference type="GeneID" id="20183493"/>
<evidence type="ECO:0000313" key="1">
    <source>
        <dbReference type="EMBL" id="ETN05455.1"/>
    </source>
</evidence>
<sequence length="226" mass="24780">MQNILIAMRPHCSSHVKFLDVILSYYGRNKASIAYIVGDNCSVNGAVADQLQVPMVGCTSHRLNLAVNLLLADDDKLLDKVQKLIYKVKNSLLVSAKLRYFELKAFLSDDDEDELTGLLPTRREEEQLKSILGNLKMFESTSKKLQSADAVTLLDVRDLFDALIAQKPEVAHYLAADAAIVKSPAFERACVSVLLGREGALSDEHKGSAGAAGRPTLEFFGDNVAR</sequence>
<reference evidence="1 2" key="2">
    <citation type="submission" date="2013-11" db="EMBL/GenBank/DDBJ databases">
        <title>The Genome Sequence of Phytophthora parasitica INRA-310.</title>
        <authorList>
            <consortium name="The Broad Institute Genomics Platform"/>
            <person name="Russ C."/>
            <person name="Tyler B."/>
            <person name="Panabieres F."/>
            <person name="Shan W."/>
            <person name="Tripathy S."/>
            <person name="Grunwald N."/>
            <person name="Machado M."/>
            <person name="Johnson C.S."/>
            <person name="Arredondo F."/>
            <person name="Hong C."/>
            <person name="Coffey M."/>
            <person name="Young S.K."/>
            <person name="Zeng Q."/>
            <person name="Gargeya S."/>
            <person name="Fitzgerald M."/>
            <person name="Abouelleil A."/>
            <person name="Alvarado L."/>
            <person name="Chapman S.B."/>
            <person name="Gainer-Dewar J."/>
            <person name="Goldberg J."/>
            <person name="Griggs A."/>
            <person name="Gujja S."/>
            <person name="Hansen M."/>
            <person name="Howarth C."/>
            <person name="Imamovic A."/>
            <person name="Ireland A."/>
            <person name="Larimer J."/>
            <person name="McCowan C."/>
            <person name="Murphy C."/>
            <person name="Pearson M."/>
            <person name="Poon T.W."/>
            <person name="Priest M."/>
            <person name="Roberts A."/>
            <person name="Saif S."/>
            <person name="Shea T."/>
            <person name="Sykes S."/>
            <person name="Wortman J."/>
            <person name="Nusbaum C."/>
            <person name="Birren B."/>
        </authorList>
    </citation>
    <scope>NUCLEOTIDE SEQUENCE [LARGE SCALE GENOMIC DNA]</scope>
    <source>
        <strain evidence="1 2">INRA-310</strain>
    </source>
</reference>
<dbReference type="PANTHER" id="PTHR40866:SF1">
    <property type="entry name" value="BED-TYPE DOMAIN-CONTAINING PROTEIN"/>
    <property type="match status" value="1"/>
</dbReference>
<dbReference type="OrthoDB" id="102847at2759"/>
<name>W2PZJ3_PHYN3</name>
<dbReference type="AlphaFoldDB" id="W2PZJ3"/>
<evidence type="ECO:0000313" key="2">
    <source>
        <dbReference type="Proteomes" id="UP000018817"/>
    </source>
</evidence>
<dbReference type="VEuPathDB" id="FungiDB:PPTG_14192"/>
<dbReference type="EMBL" id="KI669600">
    <property type="protein sequence ID" value="ETN05455.1"/>
    <property type="molecule type" value="Genomic_DNA"/>
</dbReference>
<protein>
    <submittedName>
        <fullName evidence="1">Uncharacterized protein</fullName>
    </submittedName>
</protein>
<gene>
    <name evidence="1" type="ORF">PPTG_14192</name>
</gene>
<dbReference type="RefSeq" id="XP_008909430.1">
    <property type="nucleotide sequence ID" value="XM_008911182.1"/>
</dbReference>
<proteinExistence type="predicted"/>
<accession>W2PZJ3</accession>
<organism evidence="1 2">
    <name type="scientific">Phytophthora nicotianae (strain INRA-310)</name>
    <name type="common">Phytophthora parasitica</name>
    <dbReference type="NCBI Taxonomy" id="761204"/>
    <lineage>
        <taxon>Eukaryota</taxon>
        <taxon>Sar</taxon>
        <taxon>Stramenopiles</taxon>
        <taxon>Oomycota</taxon>
        <taxon>Peronosporomycetes</taxon>
        <taxon>Peronosporales</taxon>
        <taxon>Peronosporaceae</taxon>
        <taxon>Phytophthora</taxon>
    </lineage>
</organism>